<evidence type="ECO:0000256" key="1">
    <source>
        <dbReference type="SAM" id="MobiDB-lite"/>
    </source>
</evidence>
<dbReference type="Proteomes" id="UP000030751">
    <property type="component" value="Unassembled WGS sequence"/>
</dbReference>
<proteinExistence type="predicted"/>
<feature type="region of interest" description="Disordered" evidence="1">
    <location>
        <begin position="1"/>
        <end position="39"/>
    </location>
</feature>
<feature type="compositionally biased region" description="Polar residues" evidence="1">
    <location>
        <begin position="17"/>
        <end position="39"/>
    </location>
</feature>
<dbReference type="HOGENOM" id="CLU_3320073_0_0_1"/>
<accession>W9PBL2</accession>
<reference evidence="2" key="1">
    <citation type="submission" date="2011-10" db="EMBL/GenBank/DDBJ databases">
        <title>The Genome Sequence of Fusarium oxysporum HDV247.</title>
        <authorList>
            <consortium name="The Broad Institute Genome Sequencing Platform"/>
            <person name="Ma L.-J."/>
            <person name="Gale L.R."/>
            <person name="Schwartz D.C."/>
            <person name="Zhou S."/>
            <person name="Corby-Kistler H."/>
            <person name="Young S.K."/>
            <person name="Zeng Q."/>
            <person name="Gargeya S."/>
            <person name="Fitzgerald M."/>
            <person name="Haas B."/>
            <person name="Abouelleil A."/>
            <person name="Alvarado L."/>
            <person name="Arachchi H.M."/>
            <person name="Berlin A."/>
            <person name="Brown A."/>
            <person name="Chapman S.B."/>
            <person name="Chen Z."/>
            <person name="Dunbar C."/>
            <person name="Freedman E."/>
            <person name="Gearin G."/>
            <person name="Goldberg J."/>
            <person name="Griggs A."/>
            <person name="Gujja S."/>
            <person name="Heiman D."/>
            <person name="Howarth C."/>
            <person name="Larson L."/>
            <person name="Lui A."/>
            <person name="MacDonald P.J.P."/>
            <person name="Montmayeur A."/>
            <person name="Murphy C."/>
            <person name="Neiman D."/>
            <person name="Pearson M."/>
            <person name="Priest M."/>
            <person name="Roberts A."/>
            <person name="Saif S."/>
            <person name="Shea T."/>
            <person name="Shenoy N."/>
            <person name="Sisk P."/>
            <person name="Stolte C."/>
            <person name="Sykes S."/>
            <person name="Wortman J."/>
            <person name="Nusbaum C."/>
            <person name="Birren B."/>
        </authorList>
    </citation>
    <scope>NUCLEOTIDE SEQUENCE [LARGE SCALE GENOMIC DNA]</scope>
    <source>
        <strain evidence="2">HDV247</strain>
    </source>
</reference>
<reference evidence="2" key="2">
    <citation type="submission" date="2012-05" db="EMBL/GenBank/DDBJ databases">
        <title>Annotation of the Genome Sequence of Fusarium oxysporum HDV247.</title>
        <authorList>
            <consortium name="The Broad Institute Genomics Platform"/>
            <person name="Ma L.-J."/>
            <person name="Corby-Kistler H."/>
            <person name="Broz K."/>
            <person name="Gale L.R."/>
            <person name="Jonkers W."/>
            <person name="O'Donnell K."/>
            <person name="Ploetz R."/>
            <person name="Steinberg C."/>
            <person name="Schwartz D.C."/>
            <person name="VanEtten H."/>
            <person name="Zhou S."/>
            <person name="Young S.K."/>
            <person name="Zeng Q."/>
            <person name="Gargeya S."/>
            <person name="Fitzgerald M."/>
            <person name="Abouelleil A."/>
            <person name="Alvarado L."/>
            <person name="Chapman S.B."/>
            <person name="Gainer-Dewar J."/>
            <person name="Goldberg J."/>
            <person name="Griggs A."/>
            <person name="Gujja S."/>
            <person name="Hansen M."/>
            <person name="Howarth C."/>
            <person name="Imamovic A."/>
            <person name="Ireland A."/>
            <person name="Larimer J."/>
            <person name="McCowan C."/>
            <person name="Murphy C."/>
            <person name="Pearson M."/>
            <person name="Poon T.W."/>
            <person name="Priest M."/>
            <person name="Roberts A."/>
            <person name="Saif S."/>
            <person name="Shea T."/>
            <person name="Sykes S."/>
            <person name="Wortman J."/>
            <person name="Nusbaum C."/>
            <person name="Birren B."/>
        </authorList>
    </citation>
    <scope>NUCLEOTIDE SEQUENCE</scope>
    <source>
        <strain evidence="2">HDV247</strain>
    </source>
</reference>
<protein>
    <submittedName>
        <fullName evidence="2">Uncharacterized protein</fullName>
    </submittedName>
</protein>
<dbReference type="EMBL" id="JH650972">
    <property type="protein sequence ID" value="EXA42458.1"/>
    <property type="molecule type" value="Genomic_DNA"/>
</dbReference>
<dbReference type="AlphaFoldDB" id="W9PBL2"/>
<evidence type="ECO:0000313" key="2">
    <source>
        <dbReference type="EMBL" id="EXA42458.1"/>
    </source>
</evidence>
<organism evidence="2">
    <name type="scientific">Fusarium oxysporum f. sp. pisi HDV247</name>
    <dbReference type="NCBI Taxonomy" id="1080344"/>
    <lineage>
        <taxon>Eukaryota</taxon>
        <taxon>Fungi</taxon>
        <taxon>Dikarya</taxon>
        <taxon>Ascomycota</taxon>
        <taxon>Pezizomycotina</taxon>
        <taxon>Sordariomycetes</taxon>
        <taxon>Hypocreomycetidae</taxon>
        <taxon>Hypocreales</taxon>
        <taxon>Nectriaceae</taxon>
        <taxon>Fusarium</taxon>
        <taxon>Fusarium oxysporum species complex</taxon>
    </lineage>
</organism>
<sequence length="39" mass="4359">MSKRPRGFLAPWGKGPNDSTSQPPEKDQQITLTTQMMPT</sequence>
<name>W9PBL2_FUSOX</name>
<gene>
    <name evidence="2" type="ORF">FOVG_07687</name>
</gene>